<protein>
    <submittedName>
        <fullName evidence="1">Uncharacterized protein</fullName>
    </submittedName>
</protein>
<accession>B0Y972</accession>
<dbReference type="AlphaFoldDB" id="B0Y972"/>
<evidence type="ECO:0000313" key="1">
    <source>
        <dbReference type="EMBL" id="EDP49953.1"/>
    </source>
</evidence>
<organism evidence="1 2">
    <name type="scientific">Aspergillus fumigatus (strain CBS 144.89 / FGSC A1163 / CEA10)</name>
    <name type="common">Neosartorya fumigata</name>
    <dbReference type="NCBI Taxonomy" id="451804"/>
    <lineage>
        <taxon>Eukaryota</taxon>
        <taxon>Fungi</taxon>
        <taxon>Dikarya</taxon>
        <taxon>Ascomycota</taxon>
        <taxon>Pezizomycotina</taxon>
        <taxon>Eurotiomycetes</taxon>
        <taxon>Eurotiomycetidae</taxon>
        <taxon>Eurotiales</taxon>
        <taxon>Aspergillaceae</taxon>
        <taxon>Aspergillus</taxon>
        <taxon>Aspergillus subgen. Fumigati</taxon>
    </lineage>
</organism>
<dbReference type="OrthoDB" id="5230585at2759"/>
<gene>
    <name evidence="1" type="ORF">AFUB_079870</name>
</gene>
<sequence>MHSWIDIPLRDGKDADEWELNESKAIANIDQWYQEGRLLFPRDSLQEVRDQLRKPLKKGDSIYVKGFDGSMYEWPVKTGNIKTHWEADNNTGEEKQVDWMLLSQAYCSVGIGHWITHGVQEPEPGSLGDLNSGLEFLDNTLRDWEGSKPWRGLKSTLSSLNLNTKIAKVIGMACGSFTPTLECCGSRRSAVQHALLLMIKAFL</sequence>
<dbReference type="VEuPathDB" id="FungiDB:AFUB_079870"/>
<dbReference type="PANTHER" id="PTHR42080:SF1">
    <property type="entry name" value="SRR1-LIKE DOMAIN-CONTAINING PROTEIN"/>
    <property type="match status" value="1"/>
</dbReference>
<proteinExistence type="predicted"/>
<dbReference type="EMBL" id="DS499599">
    <property type="protein sequence ID" value="EDP49953.1"/>
    <property type="molecule type" value="Genomic_DNA"/>
</dbReference>
<name>B0Y972_ASPFC</name>
<dbReference type="PANTHER" id="PTHR42080">
    <property type="entry name" value="SRR1 DOMAIN-CONTAINING PROTEIN"/>
    <property type="match status" value="1"/>
</dbReference>
<dbReference type="Proteomes" id="UP000001699">
    <property type="component" value="Unassembled WGS sequence"/>
</dbReference>
<keyword evidence="2" id="KW-1185">Reference proteome</keyword>
<dbReference type="HOGENOM" id="CLU_032332_0_0_1"/>
<reference evidence="1 2" key="1">
    <citation type="journal article" date="2008" name="PLoS Genet.">
        <title>Genomic islands in the pathogenic filamentous fungus Aspergillus fumigatus.</title>
        <authorList>
            <person name="Fedorova N.D."/>
            <person name="Khaldi N."/>
            <person name="Joardar V.S."/>
            <person name="Maiti R."/>
            <person name="Amedeo P."/>
            <person name="Anderson M.J."/>
            <person name="Crabtree J."/>
            <person name="Silva J.C."/>
            <person name="Badger J.H."/>
            <person name="Albarraq A."/>
            <person name="Angiuoli S."/>
            <person name="Bussey H."/>
            <person name="Bowyer P."/>
            <person name="Cotty P.J."/>
            <person name="Dyer P.S."/>
            <person name="Egan A."/>
            <person name="Galens K."/>
            <person name="Fraser-Liggett C.M."/>
            <person name="Haas B.J."/>
            <person name="Inman J.M."/>
            <person name="Kent R."/>
            <person name="Lemieux S."/>
            <person name="Malavazi I."/>
            <person name="Orvis J."/>
            <person name="Roemer T."/>
            <person name="Ronning C.M."/>
            <person name="Sundaram J.P."/>
            <person name="Sutton G."/>
            <person name="Turner G."/>
            <person name="Venter J.C."/>
            <person name="White O.R."/>
            <person name="Whitty B.R."/>
            <person name="Youngman P."/>
            <person name="Wolfe K.H."/>
            <person name="Goldman G.H."/>
            <person name="Wortman J.R."/>
            <person name="Jiang B."/>
            <person name="Denning D.W."/>
            <person name="Nierman W.C."/>
        </authorList>
    </citation>
    <scope>NUCLEOTIDE SEQUENCE [LARGE SCALE GENOMIC DNA]</scope>
    <source>
        <strain evidence="2">CBS 144.89 / FGSC A1163 / CEA10</strain>
    </source>
</reference>
<evidence type="ECO:0000313" key="2">
    <source>
        <dbReference type="Proteomes" id="UP000001699"/>
    </source>
</evidence>